<keyword evidence="2" id="KW-1185">Reference proteome</keyword>
<dbReference type="OrthoDB" id="2119228at2759"/>
<dbReference type="Proteomes" id="UP000073492">
    <property type="component" value="Unassembled WGS sequence"/>
</dbReference>
<evidence type="ECO:0000313" key="1">
    <source>
        <dbReference type="EMBL" id="KXT10712.1"/>
    </source>
</evidence>
<reference evidence="1 2" key="1">
    <citation type="submission" date="2015-07" db="EMBL/GenBank/DDBJ databases">
        <title>Comparative genomics of the Sigatoka disease complex on banana suggests a link between parallel evolutionary changes in Pseudocercospora fijiensis and Pseudocercospora eumusae and increased virulence on the banana host.</title>
        <authorList>
            <person name="Chang T.-C."/>
            <person name="Salvucci A."/>
            <person name="Crous P.W."/>
            <person name="Stergiopoulos I."/>
        </authorList>
    </citation>
    <scope>NUCLEOTIDE SEQUENCE [LARGE SCALE GENOMIC DNA]</scope>
    <source>
        <strain evidence="1 2">CBS 116634</strain>
    </source>
</reference>
<comment type="caution">
    <text evidence="1">The sequence shown here is derived from an EMBL/GenBank/DDBJ whole genome shotgun (WGS) entry which is preliminary data.</text>
</comment>
<dbReference type="AlphaFoldDB" id="A0A139I837"/>
<proteinExistence type="predicted"/>
<dbReference type="EMBL" id="LFZO01000242">
    <property type="protein sequence ID" value="KXT10712.1"/>
    <property type="molecule type" value="Genomic_DNA"/>
</dbReference>
<sequence length="136" mass="15397">MQHANLDVEKRILYETISYWWGEDGLRAEVEVNEQAINVPQNCTIALQKMSVAAVSTHTRARKWIHSLAPHETVHYSTIGPESSLDEQSIDAKNPGDLDYAYFPKRTHGLIDDDQDDRSDLPPENANSYAWMALTA</sequence>
<evidence type="ECO:0000313" key="2">
    <source>
        <dbReference type="Proteomes" id="UP000073492"/>
    </source>
</evidence>
<name>A0A139I837_9PEZI</name>
<accession>A0A139I837</accession>
<organism evidence="1 2">
    <name type="scientific">Pseudocercospora musae</name>
    <dbReference type="NCBI Taxonomy" id="113226"/>
    <lineage>
        <taxon>Eukaryota</taxon>
        <taxon>Fungi</taxon>
        <taxon>Dikarya</taxon>
        <taxon>Ascomycota</taxon>
        <taxon>Pezizomycotina</taxon>
        <taxon>Dothideomycetes</taxon>
        <taxon>Dothideomycetidae</taxon>
        <taxon>Mycosphaerellales</taxon>
        <taxon>Mycosphaerellaceae</taxon>
        <taxon>Pseudocercospora</taxon>
    </lineage>
</organism>
<gene>
    <name evidence="1" type="ORF">AC579_1840</name>
</gene>
<protein>
    <submittedName>
        <fullName evidence="1">Uncharacterized protein</fullName>
    </submittedName>
</protein>